<feature type="domain" description="DUF4351" evidence="1">
    <location>
        <begin position="116"/>
        <end position="173"/>
    </location>
</feature>
<dbReference type="Proteomes" id="UP000220527">
    <property type="component" value="Unassembled WGS sequence"/>
</dbReference>
<dbReference type="AlphaFoldDB" id="A0A2A6RID3"/>
<evidence type="ECO:0000313" key="3">
    <source>
        <dbReference type="Proteomes" id="UP000220527"/>
    </source>
</evidence>
<sequence>MKLLDVDRAMLDASSNPVAMVVLLHRDAQETRGKPEERMQRKLAHFRSFFRKGYRAEDLRLLYRLLDQLLRLNEYMNEQVRATMHQIEQEEVEMDTFVTSIEELAAKEGEARGLVKGLTQGQAALLLHQVERRFGPPPPEVQQRVATLAADELLALAEALFVFASMDDVKAWLKL</sequence>
<organism evidence="2 3">
    <name type="scientific">Candidatus Viridilinea mediisalina</name>
    <dbReference type="NCBI Taxonomy" id="2024553"/>
    <lineage>
        <taxon>Bacteria</taxon>
        <taxon>Bacillati</taxon>
        <taxon>Chloroflexota</taxon>
        <taxon>Chloroflexia</taxon>
        <taxon>Chloroflexales</taxon>
        <taxon>Chloroflexineae</taxon>
        <taxon>Oscillochloridaceae</taxon>
        <taxon>Candidatus Viridilinea</taxon>
    </lineage>
</organism>
<comment type="caution">
    <text evidence="2">The sequence shown here is derived from an EMBL/GenBank/DDBJ whole genome shotgun (WGS) entry which is preliminary data.</text>
</comment>
<dbReference type="EMBL" id="NQWI01000057">
    <property type="protein sequence ID" value="PDW02656.1"/>
    <property type="molecule type" value="Genomic_DNA"/>
</dbReference>
<dbReference type="PANTHER" id="PTHR35586">
    <property type="entry name" value="SLL1691 PROTEIN"/>
    <property type="match status" value="1"/>
</dbReference>
<evidence type="ECO:0000259" key="1">
    <source>
        <dbReference type="Pfam" id="PF14261"/>
    </source>
</evidence>
<name>A0A2A6RID3_9CHLR</name>
<protein>
    <recommendedName>
        <fullName evidence="1">DUF4351 domain-containing protein</fullName>
    </recommendedName>
</protein>
<dbReference type="Pfam" id="PF14261">
    <property type="entry name" value="DUF4351"/>
    <property type="match status" value="1"/>
</dbReference>
<dbReference type="InterPro" id="IPR025587">
    <property type="entry name" value="DUF4351"/>
</dbReference>
<accession>A0A2A6RID3</accession>
<dbReference type="PANTHER" id="PTHR35586:SF1">
    <property type="entry name" value="SLL1691 PROTEIN"/>
    <property type="match status" value="1"/>
</dbReference>
<evidence type="ECO:0000313" key="2">
    <source>
        <dbReference type="EMBL" id="PDW02656.1"/>
    </source>
</evidence>
<reference evidence="3" key="1">
    <citation type="submission" date="2017-08" db="EMBL/GenBank/DDBJ databases">
        <authorList>
            <person name="Grouzdev D.S."/>
            <person name="Gaisin V.A."/>
            <person name="Rysina M.S."/>
            <person name="Gorlenko V.M."/>
        </authorList>
    </citation>
    <scope>NUCLEOTIDE SEQUENCE [LARGE SCALE GENOMIC DNA]</scope>
    <source>
        <strain evidence="3">Kir15-3F</strain>
    </source>
</reference>
<gene>
    <name evidence="2" type="ORF">CJ255_12890</name>
</gene>
<keyword evidence="3" id="KW-1185">Reference proteome</keyword>
<proteinExistence type="predicted"/>